<evidence type="ECO:0000313" key="3">
    <source>
        <dbReference type="Proteomes" id="UP000001194"/>
    </source>
</evidence>
<name>B0DW83_LACBS</name>
<dbReference type="OrthoDB" id="1368at2759"/>
<dbReference type="KEGG" id="lbc:LACBIDRAFT_312462"/>
<evidence type="ECO:0000313" key="2">
    <source>
        <dbReference type="EMBL" id="EDR01140.1"/>
    </source>
</evidence>
<protein>
    <submittedName>
        <fullName evidence="2">Predicted protein</fullName>
    </submittedName>
</protein>
<feature type="region of interest" description="Disordered" evidence="1">
    <location>
        <begin position="126"/>
        <end position="211"/>
    </location>
</feature>
<proteinExistence type="predicted"/>
<organism evidence="3">
    <name type="scientific">Laccaria bicolor (strain S238N-H82 / ATCC MYA-4686)</name>
    <name type="common">Bicoloured deceiver</name>
    <name type="synonym">Laccaria laccata var. bicolor</name>
    <dbReference type="NCBI Taxonomy" id="486041"/>
    <lineage>
        <taxon>Eukaryota</taxon>
        <taxon>Fungi</taxon>
        <taxon>Dikarya</taxon>
        <taxon>Basidiomycota</taxon>
        <taxon>Agaricomycotina</taxon>
        <taxon>Agaricomycetes</taxon>
        <taxon>Agaricomycetidae</taxon>
        <taxon>Agaricales</taxon>
        <taxon>Agaricineae</taxon>
        <taxon>Hydnangiaceae</taxon>
        <taxon>Laccaria</taxon>
    </lineage>
</organism>
<dbReference type="GeneID" id="6083873"/>
<keyword evidence="3" id="KW-1185">Reference proteome</keyword>
<dbReference type="AlphaFoldDB" id="B0DW83"/>
<dbReference type="HOGENOM" id="CLU_1008551_0_0_1"/>
<evidence type="ECO:0000256" key="1">
    <source>
        <dbReference type="SAM" id="MobiDB-lite"/>
    </source>
</evidence>
<dbReference type="RefSeq" id="XP_001888182.1">
    <property type="nucleotide sequence ID" value="XM_001888147.1"/>
</dbReference>
<dbReference type="Proteomes" id="UP000001194">
    <property type="component" value="Unassembled WGS sequence"/>
</dbReference>
<accession>B0DW83</accession>
<dbReference type="EMBL" id="DS547142">
    <property type="protein sequence ID" value="EDR01140.1"/>
    <property type="molecule type" value="Genomic_DNA"/>
</dbReference>
<feature type="compositionally biased region" description="Low complexity" evidence="1">
    <location>
        <begin position="181"/>
        <end position="209"/>
    </location>
</feature>
<reference evidence="2 3" key="1">
    <citation type="journal article" date="2008" name="Nature">
        <title>The genome of Laccaria bicolor provides insights into mycorrhizal symbiosis.</title>
        <authorList>
            <person name="Martin F."/>
            <person name="Aerts A."/>
            <person name="Ahren D."/>
            <person name="Brun A."/>
            <person name="Danchin E.G.J."/>
            <person name="Duchaussoy F."/>
            <person name="Gibon J."/>
            <person name="Kohler A."/>
            <person name="Lindquist E."/>
            <person name="Pereda V."/>
            <person name="Salamov A."/>
            <person name="Shapiro H.J."/>
            <person name="Wuyts J."/>
            <person name="Blaudez D."/>
            <person name="Buee M."/>
            <person name="Brokstein P."/>
            <person name="Canbaeck B."/>
            <person name="Cohen D."/>
            <person name="Courty P.E."/>
            <person name="Coutinho P.M."/>
            <person name="Delaruelle C."/>
            <person name="Detter J.C."/>
            <person name="Deveau A."/>
            <person name="DiFazio S."/>
            <person name="Duplessis S."/>
            <person name="Fraissinet-Tachet L."/>
            <person name="Lucic E."/>
            <person name="Frey-Klett P."/>
            <person name="Fourrey C."/>
            <person name="Feussner I."/>
            <person name="Gay G."/>
            <person name="Grimwood J."/>
            <person name="Hoegger P.J."/>
            <person name="Jain P."/>
            <person name="Kilaru S."/>
            <person name="Labbe J."/>
            <person name="Lin Y.C."/>
            <person name="Legue V."/>
            <person name="Le Tacon F."/>
            <person name="Marmeisse R."/>
            <person name="Melayah D."/>
            <person name="Montanini B."/>
            <person name="Muratet M."/>
            <person name="Nehls U."/>
            <person name="Niculita-Hirzel H."/>
            <person name="Oudot-Le Secq M.P."/>
            <person name="Peter M."/>
            <person name="Quesneville H."/>
            <person name="Rajashekar B."/>
            <person name="Reich M."/>
            <person name="Rouhier N."/>
            <person name="Schmutz J."/>
            <person name="Yin T."/>
            <person name="Chalot M."/>
            <person name="Henrissat B."/>
            <person name="Kuees U."/>
            <person name="Lucas S."/>
            <person name="Van de Peer Y."/>
            <person name="Podila G.K."/>
            <person name="Polle A."/>
            <person name="Pukkila P.J."/>
            <person name="Richardson P.M."/>
            <person name="Rouze P."/>
            <person name="Sanders I.R."/>
            <person name="Stajich J.E."/>
            <person name="Tunlid A."/>
            <person name="Tuskan G."/>
            <person name="Grigoriev I.V."/>
        </authorList>
    </citation>
    <scope>NUCLEOTIDE SEQUENCE [LARGE SCALE GENOMIC DNA]</scope>
    <source>
        <strain evidence="3">S238N-H82 / ATCC MYA-4686</strain>
    </source>
</reference>
<dbReference type="InParanoid" id="B0DW83"/>
<sequence>MSGYERYWLGWTCWSEVIRNARILGCLVWFHVPSRLTHKTPEEIQSGESIQGMDKVMAEKRMALDLIDGYAVSLKHRIRGKLGIYYEGLYHLIRPLHKHDHTDGQNIQHAITSGLPVLRKAQRITTKTHMHSQSPPRRARSVSPDLSLETSDPAIPTINAYGTFDRNKLSSSSPPQPSQLPPLRRSASHSSHLSSQSQHQPLLPSTQPPVDTVMDKISSDLIPLRGLAALFQWFHPQHALELLPSFDTEVDSGATSQPQPQWRGPVQLSKDIRKVL</sequence>
<dbReference type="STRING" id="486041.B0DW83"/>
<gene>
    <name evidence="2" type="ORF">LACBIDRAFT_312462</name>
</gene>